<accession>A0A6G1K5V0</accession>
<evidence type="ECO:0000256" key="1">
    <source>
        <dbReference type="SAM" id="MobiDB-lite"/>
    </source>
</evidence>
<proteinExistence type="predicted"/>
<feature type="region of interest" description="Disordered" evidence="1">
    <location>
        <begin position="1"/>
        <end position="36"/>
    </location>
</feature>
<reference evidence="2" key="1">
    <citation type="journal article" date="2020" name="Stud. Mycol.">
        <title>101 Dothideomycetes genomes: a test case for predicting lifestyles and emergence of pathogens.</title>
        <authorList>
            <person name="Haridas S."/>
            <person name="Albert R."/>
            <person name="Binder M."/>
            <person name="Bloem J."/>
            <person name="Labutti K."/>
            <person name="Salamov A."/>
            <person name="Andreopoulos B."/>
            <person name="Baker S."/>
            <person name="Barry K."/>
            <person name="Bills G."/>
            <person name="Bluhm B."/>
            <person name="Cannon C."/>
            <person name="Castanera R."/>
            <person name="Culley D."/>
            <person name="Daum C."/>
            <person name="Ezra D."/>
            <person name="Gonzalez J."/>
            <person name="Henrissat B."/>
            <person name="Kuo A."/>
            <person name="Liang C."/>
            <person name="Lipzen A."/>
            <person name="Lutzoni F."/>
            <person name="Magnuson J."/>
            <person name="Mondo S."/>
            <person name="Nolan M."/>
            <person name="Ohm R."/>
            <person name="Pangilinan J."/>
            <person name="Park H.-J."/>
            <person name="Ramirez L."/>
            <person name="Alfaro M."/>
            <person name="Sun H."/>
            <person name="Tritt A."/>
            <person name="Yoshinaga Y."/>
            <person name="Zwiers L.-H."/>
            <person name="Turgeon B."/>
            <person name="Goodwin S."/>
            <person name="Spatafora J."/>
            <person name="Crous P."/>
            <person name="Grigoriev I."/>
        </authorList>
    </citation>
    <scope>NUCLEOTIDE SEQUENCE</scope>
    <source>
        <strain evidence="2">CBS 279.74</strain>
    </source>
</reference>
<keyword evidence="3" id="KW-1185">Reference proteome</keyword>
<name>A0A6G1K5V0_9PLEO</name>
<sequence>MPPTEDPDLVPPPTDGSTKETLPPPGEPTNYPTQGDTDLASRLKAELRLTTPPATSTISSLPDLPDMSITPLDVINTLLARYESRLDSTQIQLQKALKACLAIVTKLMVLKQQILYKKIAERTLKQNIKSYREMTTYIDHSKRDANKIDHGHELERPRPASFRVATGEVIRDRIWTIIKIQREKAYRNNRVQWLHSKEKTIMIVIRMCRAQIRVIHGDRGDEAVRVGEVQEGNSRNVEVSEGGSFEEGEAAELVGEAVGGWDLYA</sequence>
<dbReference type="EMBL" id="MU005772">
    <property type="protein sequence ID" value="KAF2708140.1"/>
    <property type="molecule type" value="Genomic_DNA"/>
</dbReference>
<evidence type="ECO:0000313" key="3">
    <source>
        <dbReference type="Proteomes" id="UP000799428"/>
    </source>
</evidence>
<dbReference type="Proteomes" id="UP000799428">
    <property type="component" value="Unassembled WGS sequence"/>
</dbReference>
<gene>
    <name evidence="2" type="ORF">K504DRAFT_456187</name>
</gene>
<dbReference type="AlphaFoldDB" id="A0A6G1K5V0"/>
<evidence type="ECO:0000313" key="2">
    <source>
        <dbReference type="EMBL" id="KAF2708140.1"/>
    </source>
</evidence>
<organism evidence="2 3">
    <name type="scientific">Pleomassaria siparia CBS 279.74</name>
    <dbReference type="NCBI Taxonomy" id="1314801"/>
    <lineage>
        <taxon>Eukaryota</taxon>
        <taxon>Fungi</taxon>
        <taxon>Dikarya</taxon>
        <taxon>Ascomycota</taxon>
        <taxon>Pezizomycotina</taxon>
        <taxon>Dothideomycetes</taxon>
        <taxon>Pleosporomycetidae</taxon>
        <taxon>Pleosporales</taxon>
        <taxon>Pleomassariaceae</taxon>
        <taxon>Pleomassaria</taxon>
    </lineage>
</organism>
<protein>
    <submittedName>
        <fullName evidence="2">Uncharacterized protein</fullName>
    </submittedName>
</protein>